<feature type="domain" description="Secretion system C-terminal sorting" evidence="3">
    <location>
        <begin position="887"/>
        <end position="956"/>
    </location>
</feature>
<proteinExistence type="predicted"/>
<dbReference type="Gene3D" id="3.20.20.80">
    <property type="entry name" value="Glycosidases"/>
    <property type="match status" value="1"/>
</dbReference>
<gene>
    <name evidence="4" type="ORF">FFWV33_00350</name>
</gene>
<dbReference type="Proteomes" id="UP000244527">
    <property type="component" value="Chromosome"/>
</dbReference>
<dbReference type="AlphaFoldDB" id="A0A2S1L8M6"/>
<evidence type="ECO:0000313" key="4">
    <source>
        <dbReference type="EMBL" id="AWG20077.1"/>
    </source>
</evidence>
<dbReference type="InterPro" id="IPR017853">
    <property type="entry name" value="GH"/>
</dbReference>
<dbReference type="RefSeq" id="WP_108739046.1">
    <property type="nucleotide sequence ID" value="NZ_CP020918.1"/>
</dbReference>
<feature type="signal peptide" evidence="2">
    <location>
        <begin position="1"/>
        <end position="24"/>
    </location>
</feature>
<keyword evidence="5" id="KW-1185">Reference proteome</keyword>
<evidence type="ECO:0000259" key="3">
    <source>
        <dbReference type="Pfam" id="PF18962"/>
    </source>
</evidence>
<evidence type="ECO:0000256" key="2">
    <source>
        <dbReference type="SAM" id="SignalP"/>
    </source>
</evidence>
<sequence length="958" mass="105902">MKLKLHTSTLIILCCLLFSTYSEAQNNFYQGALNQTAWDNLITQISSKRALLSGQITQLQTANLEARYAQGTIVTADEFVVYASRDRENAGALQTKYTGSGYTGFNNQFTAQLSREGMTASTFSVFDPFQILSDCVKILDNAIAETTKQLNGSIMLPTVQNFSSTGDPTLSNTSSYYKKEGRTIFPSTMWSMQSDSDLMQTIGYLSSSFLSPQTTSAPNAAITPYQLSSQSSLVATNVSKGQSPVQVQITHNPLAGWMTTASNDSSSPFYKIADYRRAFAAYDIDYPIIADNTDPNNWNKNMLQSYIPSIKSAAGNSPLIYVLSNEPHWDLISTSSNDDASKGLSPYTRTAFAEYLKVAYNNNIAALNTVYNPFNSNANYSSFDQLKNVPAQTSSSSPLALFTESQKASLQGTPIWYDWLRFNQNRATKWHLNLKKYTLESDPTAKVSIKIIGNEVEAPDRDSGIDLEASGDLMDVISFDSQITPSNTHGRNARFYRDWWLGRYITEWREQAINIDFFKSLYPNKPIFDSEWHGISSNAWYNFALDKGFVRSGLWHGFTNGLGVVNAWWWYREDGTNGTTKGDLEGKTNTVGNSMSSPQHQPIAFEDFGRTMKEVNALSETVASLSPVKRDFLIYYSNEAAIQDFTYIQQMGQIYEALKLMNVKVGFTTENKIQNLGYTPKAIIIPPTLFIKSTSINALNTYKSNNSSVGILEIKRSGTTNFAKDEKGTPNNSRSTSFATANFTYNGAFTYLSTNATPTSTQIANNSGNANTILTALIANLRSSLTIPTPTINFKIQEVGTTTEAFGVLASQGNTPDGKAVVSLINMSLTDKQIKLPTSSVAYSNMIDGVTLNETFIMKPYDVLLVKTGVTLATKTFTEPIIKPYKMYPNPAKNTVTIDNIVAGEYILYNNLGQVVKKEGTTTNTMTLSLSDLRTGVYFIAIPSESTNPIFEKLIISK</sequence>
<name>A0A2S1L8M6_9FLAO</name>
<dbReference type="Pfam" id="PF18962">
    <property type="entry name" value="Por_Secre_tail"/>
    <property type="match status" value="1"/>
</dbReference>
<dbReference type="NCBIfam" id="TIGR04183">
    <property type="entry name" value="Por_Secre_tail"/>
    <property type="match status" value="1"/>
</dbReference>
<dbReference type="SUPFAM" id="SSF51445">
    <property type="entry name" value="(Trans)glycosidases"/>
    <property type="match status" value="1"/>
</dbReference>
<dbReference type="EMBL" id="CP020918">
    <property type="protein sequence ID" value="AWG20077.1"/>
    <property type="molecule type" value="Genomic_DNA"/>
</dbReference>
<evidence type="ECO:0000256" key="1">
    <source>
        <dbReference type="ARBA" id="ARBA00022729"/>
    </source>
</evidence>
<keyword evidence="1 2" id="KW-0732">Signal</keyword>
<evidence type="ECO:0000313" key="5">
    <source>
        <dbReference type="Proteomes" id="UP000244527"/>
    </source>
</evidence>
<accession>A0A2S1L8M6</accession>
<reference evidence="4 5" key="1">
    <citation type="submission" date="2017-04" db="EMBL/GenBank/DDBJ databases">
        <title>Compelte genome sequence of WV33.</title>
        <authorList>
            <person name="Lee P.C."/>
        </authorList>
    </citation>
    <scope>NUCLEOTIDE SEQUENCE [LARGE SCALE GENOMIC DNA]</scope>
    <source>
        <strain evidence="4 5">WV33</strain>
    </source>
</reference>
<dbReference type="InterPro" id="IPR026444">
    <property type="entry name" value="Secre_tail"/>
</dbReference>
<feature type="chain" id="PRO_5015503067" description="Secretion system C-terminal sorting domain-containing protein" evidence="2">
    <location>
        <begin position="25"/>
        <end position="958"/>
    </location>
</feature>
<organism evidence="4 5">
    <name type="scientific">Flavobacterium faecale</name>
    <dbReference type="NCBI Taxonomy" id="1355330"/>
    <lineage>
        <taxon>Bacteria</taxon>
        <taxon>Pseudomonadati</taxon>
        <taxon>Bacteroidota</taxon>
        <taxon>Flavobacteriia</taxon>
        <taxon>Flavobacteriales</taxon>
        <taxon>Flavobacteriaceae</taxon>
        <taxon>Flavobacterium</taxon>
    </lineage>
</organism>
<protein>
    <recommendedName>
        <fullName evidence="3">Secretion system C-terminal sorting domain-containing protein</fullName>
    </recommendedName>
</protein>
<dbReference type="KEGG" id="ffa:FFWV33_00350"/>
<dbReference type="OrthoDB" id="1387316at2"/>